<dbReference type="PANTHER" id="PTHR16223">
    <property type="entry name" value="TRANSCRIPTION FACTOR BHLH83-RELATED"/>
    <property type="match status" value="1"/>
</dbReference>
<dbReference type="GO" id="GO:0006357">
    <property type="term" value="P:regulation of transcription by RNA polymerase II"/>
    <property type="evidence" value="ECO:0000318"/>
    <property type="project" value="GO_Central"/>
</dbReference>
<keyword evidence="6" id="KW-0804">Transcription</keyword>
<dbReference type="AlphaFoldDB" id="A0A804IJP7"/>
<dbReference type="InParanoid" id="A0A804IJP7"/>
<evidence type="ECO:0000256" key="5">
    <source>
        <dbReference type="ARBA" id="ARBA00023125"/>
    </source>
</evidence>
<reference evidence="9" key="1">
    <citation type="submission" date="2021-05" db="UniProtKB">
        <authorList>
            <consortium name="EnsemblPlants"/>
        </authorList>
    </citation>
    <scope>IDENTIFICATION</scope>
    <source>
        <strain evidence="9">subsp. malaccensis</strain>
    </source>
</reference>
<dbReference type="SUPFAM" id="SSF47459">
    <property type="entry name" value="HLH, helix-loop-helix DNA-binding domain"/>
    <property type="match status" value="1"/>
</dbReference>
<evidence type="ECO:0000256" key="2">
    <source>
        <dbReference type="ARBA" id="ARBA00005510"/>
    </source>
</evidence>
<dbReference type="EnsemblPlants" id="Ma04_t01080.1">
    <property type="protein sequence ID" value="Ma04_p01080.1"/>
    <property type="gene ID" value="Ma04_g01080"/>
</dbReference>
<comment type="similarity">
    <text evidence="2">Belongs to the bHLH protein family.</text>
</comment>
<dbReference type="CDD" id="cd11393">
    <property type="entry name" value="bHLH_AtbHLH_like"/>
    <property type="match status" value="1"/>
</dbReference>
<evidence type="ECO:0000259" key="8">
    <source>
        <dbReference type="PROSITE" id="PS50888"/>
    </source>
</evidence>
<dbReference type="InterPro" id="IPR045843">
    <property type="entry name" value="IND-like"/>
</dbReference>
<evidence type="ECO:0000256" key="4">
    <source>
        <dbReference type="ARBA" id="ARBA00023015"/>
    </source>
</evidence>
<evidence type="ECO:0000313" key="10">
    <source>
        <dbReference type="Proteomes" id="UP000012960"/>
    </source>
</evidence>
<dbReference type="Gene3D" id="4.10.280.10">
    <property type="entry name" value="Helix-loop-helix DNA-binding domain"/>
    <property type="match status" value="1"/>
</dbReference>
<feature type="domain" description="BHLH" evidence="8">
    <location>
        <begin position="212"/>
        <end position="261"/>
    </location>
</feature>
<dbReference type="GO" id="GO:0046983">
    <property type="term" value="F:protein dimerization activity"/>
    <property type="evidence" value="ECO:0007669"/>
    <property type="project" value="InterPro"/>
</dbReference>
<evidence type="ECO:0000256" key="3">
    <source>
        <dbReference type="ARBA" id="ARBA00011738"/>
    </source>
</evidence>
<dbReference type="GO" id="GO:0000978">
    <property type="term" value="F:RNA polymerase II cis-regulatory region sequence-specific DNA binding"/>
    <property type="evidence" value="ECO:0000318"/>
    <property type="project" value="GO_Central"/>
</dbReference>
<proteinExistence type="inferred from homology"/>
<dbReference type="InterPro" id="IPR045239">
    <property type="entry name" value="bHLH95_bHLH"/>
</dbReference>
<evidence type="ECO:0000256" key="6">
    <source>
        <dbReference type="ARBA" id="ARBA00023163"/>
    </source>
</evidence>
<comment type="subunit">
    <text evidence="3">Homodimer.</text>
</comment>
<evidence type="ECO:0000256" key="1">
    <source>
        <dbReference type="ARBA" id="ARBA00004123"/>
    </source>
</evidence>
<evidence type="ECO:0000313" key="9">
    <source>
        <dbReference type="EnsemblPlants" id="Ma04_p01080.1"/>
    </source>
</evidence>
<sequence length="326" mass="35688">MNGGSHQISLVQRMMGGSPSLWTLNNLMPPSQEMSAVFASSSTSSSPSSSSSLSSLVIPKCSKPASFIPVIPCRENQDLPVSWSQLLLTYGGGLVEEEDKCTDTPYSAKRMENWKDQTLYTSTNTHMVDVKREDAQTGHAYHYGKDQEAQAARSSWSRAVPASSPRSCVTTSFSSNMLEFFSDCKGQRKHHQFDHSAECNSNVGVALKKARVQASSAQSLLKVRKEKLGDRISALHQLVSPFGKTDTASVLLEAIGYIRFLHSQIEALSSPYLRSGSRNTTLSDADDEPKNLRSRGLCLVPVSFILDVGNHNGADFWAHSFGMGFR</sequence>
<keyword evidence="5" id="KW-0238">DNA-binding</keyword>
<dbReference type="PROSITE" id="PS50888">
    <property type="entry name" value="BHLH"/>
    <property type="match status" value="1"/>
</dbReference>
<organism evidence="9 10">
    <name type="scientific">Musa acuminata subsp. malaccensis</name>
    <name type="common">Wild banana</name>
    <name type="synonym">Musa malaccensis</name>
    <dbReference type="NCBI Taxonomy" id="214687"/>
    <lineage>
        <taxon>Eukaryota</taxon>
        <taxon>Viridiplantae</taxon>
        <taxon>Streptophyta</taxon>
        <taxon>Embryophyta</taxon>
        <taxon>Tracheophyta</taxon>
        <taxon>Spermatophyta</taxon>
        <taxon>Magnoliopsida</taxon>
        <taxon>Liliopsida</taxon>
        <taxon>Zingiberales</taxon>
        <taxon>Musaceae</taxon>
        <taxon>Musa</taxon>
    </lineage>
</organism>
<name>A0A804IJP7_MUSAM</name>
<dbReference type="InterPro" id="IPR011598">
    <property type="entry name" value="bHLH_dom"/>
</dbReference>
<dbReference type="Proteomes" id="UP000012960">
    <property type="component" value="Unplaced"/>
</dbReference>
<dbReference type="GeneID" id="103980375"/>
<keyword evidence="7" id="KW-0539">Nucleus</keyword>
<keyword evidence="4" id="KW-0805">Transcription regulation</keyword>
<dbReference type="PANTHER" id="PTHR16223:SF53">
    <property type="entry name" value="TRANSCRIPTION FACTOR BHLH68-LIKE"/>
    <property type="match status" value="1"/>
</dbReference>
<dbReference type="InterPro" id="IPR036638">
    <property type="entry name" value="HLH_DNA-bd_sf"/>
</dbReference>
<protein>
    <recommendedName>
        <fullName evidence="8">BHLH domain-containing protein</fullName>
    </recommendedName>
</protein>
<dbReference type="GO" id="GO:0005634">
    <property type="term" value="C:nucleus"/>
    <property type="evidence" value="ECO:0000318"/>
    <property type="project" value="GO_Central"/>
</dbReference>
<dbReference type="Gramene" id="Ma04_t01080.1">
    <property type="protein sequence ID" value="Ma04_p01080.1"/>
    <property type="gene ID" value="Ma04_g01080"/>
</dbReference>
<keyword evidence="10" id="KW-1185">Reference proteome</keyword>
<evidence type="ECO:0000256" key="7">
    <source>
        <dbReference type="ARBA" id="ARBA00023242"/>
    </source>
</evidence>
<dbReference type="OrthoDB" id="1839773at2759"/>
<dbReference type="FunFam" id="4.10.280.10:FF:000032">
    <property type="entry name" value="Transcription factor bHLH123 family"/>
    <property type="match status" value="1"/>
</dbReference>
<dbReference type="GO" id="GO:0000981">
    <property type="term" value="F:DNA-binding transcription factor activity, RNA polymerase II-specific"/>
    <property type="evidence" value="ECO:0000318"/>
    <property type="project" value="GO_Central"/>
</dbReference>
<comment type="subcellular location">
    <subcellularLocation>
        <location evidence="1">Nucleus</location>
    </subcellularLocation>
</comment>
<dbReference type="FunCoup" id="A0A804IJP7">
    <property type="interactions" value="3934"/>
</dbReference>
<accession>A0A804IJP7</accession>